<dbReference type="InterPro" id="IPR006311">
    <property type="entry name" value="TAT_signal"/>
</dbReference>
<dbReference type="EMBL" id="BARS01032136">
    <property type="protein sequence ID" value="GAG25954.1"/>
    <property type="molecule type" value="Genomic_DNA"/>
</dbReference>
<dbReference type="PROSITE" id="PS51318">
    <property type="entry name" value="TAT"/>
    <property type="match status" value="1"/>
</dbReference>
<sequence>MSLSRRRFLKAASAATAAPFVAALPRAAAAAGSSAAGKTKILLIGHQPDHPRGTHMYLLWCRLLAKCLEQTPNVEAVVSDRWPKDPAVAKGIRAICIYTSPGADVLLKGPHGTQVETLLSHGVGLSALHWATGARSRELGERYKPYLGGWWSGAAGHNTTTAKVEQLAKDHPICRGWADYDLKDEFYLAPDLMPKATPLFKVHVQG</sequence>
<evidence type="ECO:0000313" key="1">
    <source>
        <dbReference type="EMBL" id="GAG25954.1"/>
    </source>
</evidence>
<name>X0W527_9ZZZZ</name>
<organism evidence="1">
    <name type="scientific">marine sediment metagenome</name>
    <dbReference type="NCBI Taxonomy" id="412755"/>
    <lineage>
        <taxon>unclassified sequences</taxon>
        <taxon>metagenomes</taxon>
        <taxon>ecological metagenomes</taxon>
    </lineage>
</organism>
<dbReference type="InterPro" id="IPR029062">
    <property type="entry name" value="Class_I_gatase-like"/>
</dbReference>
<accession>X0W527</accession>
<dbReference type="AlphaFoldDB" id="X0W527"/>
<evidence type="ECO:0008006" key="2">
    <source>
        <dbReference type="Google" id="ProtNLM"/>
    </source>
</evidence>
<proteinExistence type="predicted"/>
<dbReference type="SUPFAM" id="SSF52317">
    <property type="entry name" value="Class I glutamine amidotransferase-like"/>
    <property type="match status" value="1"/>
</dbReference>
<reference evidence="1" key="1">
    <citation type="journal article" date="2014" name="Front. Microbiol.">
        <title>High frequency of phylogenetically diverse reductive dehalogenase-homologous genes in deep subseafloor sedimentary metagenomes.</title>
        <authorList>
            <person name="Kawai M."/>
            <person name="Futagami T."/>
            <person name="Toyoda A."/>
            <person name="Takaki Y."/>
            <person name="Nishi S."/>
            <person name="Hori S."/>
            <person name="Arai W."/>
            <person name="Tsubouchi T."/>
            <person name="Morono Y."/>
            <person name="Uchiyama I."/>
            <person name="Ito T."/>
            <person name="Fujiyama A."/>
            <person name="Inagaki F."/>
            <person name="Takami H."/>
        </authorList>
    </citation>
    <scope>NUCLEOTIDE SEQUENCE</scope>
    <source>
        <strain evidence="1">Expedition CK06-06</strain>
    </source>
</reference>
<dbReference type="Gene3D" id="3.40.50.880">
    <property type="match status" value="1"/>
</dbReference>
<comment type="caution">
    <text evidence="1">The sequence shown here is derived from an EMBL/GenBank/DDBJ whole genome shotgun (WGS) entry which is preliminary data.</text>
</comment>
<feature type="non-terminal residue" evidence="1">
    <location>
        <position position="206"/>
    </location>
</feature>
<protein>
    <recommendedName>
        <fullName evidence="2">ThuA-like domain-containing protein</fullName>
    </recommendedName>
</protein>
<gene>
    <name evidence="1" type="ORF">S01H1_49914</name>
</gene>